<proteinExistence type="predicted"/>
<evidence type="ECO:0000313" key="2">
    <source>
        <dbReference type="Proteomes" id="UP000094296"/>
    </source>
</evidence>
<organism evidence="1 2">
    <name type="scientific">Desulfuribacillus alkaliarsenatis</name>
    <dbReference type="NCBI Taxonomy" id="766136"/>
    <lineage>
        <taxon>Bacteria</taxon>
        <taxon>Bacillati</taxon>
        <taxon>Bacillota</taxon>
        <taxon>Desulfuribacillia</taxon>
        <taxon>Desulfuribacillales</taxon>
        <taxon>Desulfuribacillaceae</taxon>
        <taxon>Desulfuribacillus</taxon>
    </lineage>
</organism>
<dbReference type="Proteomes" id="UP000094296">
    <property type="component" value="Unassembled WGS sequence"/>
</dbReference>
<keyword evidence="2" id="KW-1185">Reference proteome</keyword>
<name>A0A1E5G2L6_9FIRM</name>
<accession>A0A1E5G2L6</accession>
<dbReference type="STRING" id="766136.BHF68_14830"/>
<reference evidence="1 2" key="1">
    <citation type="submission" date="2016-09" db="EMBL/GenBank/DDBJ databases">
        <title>Draft genome sequence for the type strain of Desulfuribacillus alkaliarsenatis AHT28, an obligately anaerobic, sulfidogenic bacterium isolated from Russian soda lake sediments.</title>
        <authorList>
            <person name="Abin C.A."/>
            <person name="Hollibaugh J.T."/>
        </authorList>
    </citation>
    <scope>NUCLEOTIDE SEQUENCE [LARGE SCALE GENOMIC DNA]</scope>
    <source>
        <strain evidence="1 2">AHT28</strain>
    </source>
</reference>
<comment type="caution">
    <text evidence="1">The sequence shown here is derived from an EMBL/GenBank/DDBJ whole genome shotgun (WGS) entry which is preliminary data.</text>
</comment>
<sequence length="130" mass="15605">MKKTKKSNTPRHKRLNRKSRLQAAKTWITKYNGKNLVRGYSKHFAVDLLCAAKELELLGYEVKKEYIEKLKIDLEYRVKKKQERKNRMLENQEADYIFDGLLEKDYYHDNEQGETDYDFVCIFDDGESTR</sequence>
<dbReference type="RefSeq" id="WP_069642996.1">
    <property type="nucleotide sequence ID" value="NZ_MIJE01000016.1"/>
</dbReference>
<dbReference type="EMBL" id="MIJE01000016">
    <property type="protein sequence ID" value="OEF97212.1"/>
    <property type="molecule type" value="Genomic_DNA"/>
</dbReference>
<evidence type="ECO:0000313" key="1">
    <source>
        <dbReference type="EMBL" id="OEF97212.1"/>
    </source>
</evidence>
<dbReference type="AlphaFoldDB" id="A0A1E5G2L6"/>
<protein>
    <submittedName>
        <fullName evidence="1">Uncharacterized protein</fullName>
    </submittedName>
</protein>
<gene>
    <name evidence="1" type="ORF">BHF68_14830</name>
</gene>